<dbReference type="InterPro" id="IPR003790">
    <property type="entry name" value="GHL10"/>
</dbReference>
<organism evidence="4 5">
    <name type="scientific">Bacteroides luti</name>
    <dbReference type="NCBI Taxonomy" id="1297750"/>
    <lineage>
        <taxon>Bacteria</taxon>
        <taxon>Pseudomonadati</taxon>
        <taxon>Bacteroidota</taxon>
        <taxon>Bacteroidia</taxon>
        <taxon>Bacteroidales</taxon>
        <taxon>Bacteroidaceae</taxon>
        <taxon>Bacteroides</taxon>
    </lineage>
</organism>
<evidence type="ECO:0000256" key="1">
    <source>
        <dbReference type="ARBA" id="ARBA00022729"/>
    </source>
</evidence>
<keyword evidence="5" id="KW-1185">Reference proteome</keyword>
<dbReference type="InterPro" id="IPR052177">
    <property type="entry name" value="Divisome_Glycosyl_Hydrolase"/>
</dbReference>
<feature type="domain" description="Glycosyl hydrolase-like 10" evidence="3">
    <location>
        <begin position="28"/>
        <end position="325"/>
    </location>
</feature>
<dbReference type="Proteomes" id="UP000184509">
    <property type="component" value="Unassembled WGS sequence"/>
</dbReference>
<dbReference type="PANTHER" id="PTHR43405">
    <property type="entry name" value="GLYCOSYL HYDROLASE DIGH"/>
    <property type="match status" value="1"/>
</dbReference>
<evidence type="ECO:0000259" key="3">
    <source>
        <dbReference type="Pfam" id="PF02638"/>
    </source>
</evidence>
<sequence length="503" mass="58558">MKIKTFLATFLMVCCSLYTIAHNLPKREFRGVWLHTINGDYTGKSTNEFKTYLIGQLNTFQKAGINAVLFQVRPEADAFYPSKLEPWSRFLTGTQGVEPSDDFDPMAFVIDECHKRGMEFHAWVNPYRVQLNISSKLAPTHIYYQHPEWFVVYGNQRFFNPGLPQSREFINKVMKDIVSRYDVDAIHMDDYFYPYPIAGKEFSDEEAFQTYGVPSGFEGQKDNWRRNNVSCLIRELHETIRETKPWVKFGVSPFGIYRNKKNTLDGIGSETNGLQNYDELYADVLLWIRNGWVDYNIPQIYWEIGNKAADHETLVNWWATYSYDRPFFIGQDIERTAKFADLNKPDINQLPRKMQLSRTTPNVMGNCFWSGKALLGNPGNSLTVLANTYQCYPALPPVFTFMDDKAPKNVGGLKAIWTEDGYILMWKEPKAKDEMDKAFNYCVYRFENKEKVNLDDPSKIVAVTRTCYYKLPYDTGKVKYRYVVTALDRLHNESKMKSKKIKL</sequence>
<proteinExistence type="predicted"/>
<evidence type="ECO:0000313" key="5">
    <source>
        <dbReference type="Proteomes" id="UP000184509"/>
    </source>
</evidence>
<dbReference type="InterPro" id="IPR017853">
    <property type="entry name" value="GH"/>
</dbReference>
<dbReference type="GO" id="GO:0016787">
    <property type="term" value="F:hydrolase activity"/>
    <property type="evidence" value="ECO:0007669"/>
    <property type="project" value="UniProtKB-KW"/>
</dbReference>
<dbReference type="OrthoDB" id="9773203at2"/>
<dbReference type="STRING" id="1297750.SAMN05444405_11632"/>
<keyword evidence="1 2" id="KW-0732">Signal</keyword>
<dbReference type="PANTHER" id="PTHR43405:SF1">
    <property type="entry name" value="GLYCOSYL HYDROLASE DIGH"/>
    <property type="match status" value="1"/>
</dbReference>
<keyword evidence="4" id="KW-0378">Hydrolase</keyword>
<evidence type="ECO:0000256" key="2">
    <source>
        <dbReference type="SAM" id="SignalP"/>
    </source>
</evidence>
<name>A0A1M5FB01_9BACE</name>
<dbReference type="AlphaFoldDB" id="A0A1M5FB01"/>
<dbReference type="EMBL" id="FQTV01000016">
    <property type="protein sequence ID" value="SHF88714.1"/>
    <property type="molecule type" value="Genomic_DNA"/>
</dbReference>
<feature type="chain" id="PRO_5012364051" evidence="2">
    <location>
        <begin position="22"/>
        <end position="503"/>
    </location>
</feature>
<feature type="signal peptide" evidence="2">
    <location>
        <begin position="1"/>
        <end position="21"/>
    </location>
</feature>
<accession>A0A1M5FB01</accession>
<reference evidence="4 5" key="1">
    <citation type="submission" date="2016-11" db="EMBL/GenBank/DDBJ databases">
        <authorList>
            <person name="Jaros S."/>
            <person name="Januszkiewicz K."/>
            <person name="Wedrychowicz H."/>
        </authorList>
    </citation>
    <scope>NUCLEOTIDE SEQUENCE [LARGE SCALE GENOMIC DNA]</scope>
    <source>
        <strain evidence="4 5">DSM 26991</strain>
    </source>
</reference>
<dbReference type="Gene3D" id="3.20.20.80">
    <property type="entry name" value="Glycosidases"/>
    <property type="match status" value="1"/>
</dbReference>
<evidence type="ECO:0000313" key="4">
    <source>
        <dbReference type="EMBL" id="SHF88714.1"/>
    </source>
</evidence>
<gene>
    <name evidence="4" type="ORF">SAMN05444405_11632</name>
</gene>
<dbReference type="RefSeq" id="WP_073403276.1">
    <property type="nucleotide sequence ID" value="NZ_FQTV01000016.1"/>
</dbReference>
<dbReference type="SUPFAM" id="SSF51445">
    <property type="entry name" value="(Trans)glycosidases"/>
    <property type="match status" value="1"/>
</dbReference>
<dbReference type="Pfam" id="PF02638">
    <property type="entry name" value="GHL10"/>
    <property type="match status" value="1"/>
</dbReference>
<protein>
    <submittedName>
        <fullName evidence="4">Glycosyl hydrolase-like 10</fullName>
    </submittedName>
</protein>